<name>A0A9X1Y7V9_9PROT</name>
<dbReference type="GO" id="GO:0005829">
    <property type="term" value="C:cytosol"/>
    <property type="evidence" value="ECO:0007669"/>
    <property type="project" value="TreeGrafter"/>
</dbReference>
<dbReference type="Proteomes" id="UP001139516">
    <property type="component" value="Unassembled WGS sequence"/>
</dbReference>
<evidence type="ECO:0000256" key="3">
    <source>
        <dbReference type="ARBA" id="ARBA00022884"/>
    </source>
</evidence>
<evidence type="ECO:0000256" key="2">
    <source>
        <dbReference type="ARBA" id="ARBA00022814"/>
    </source>
</evidence>
<evidence type="ECO:0000256" key="4">
    <source>
        <dbReference type="ARBA" id="ARBA00023015"/>
    </source>
</evidence>
<dbReference type="Pfam" id="PF01029">
    <property type="entry name" value="NusB"/>
    <property type="match status" value="1"/>
</dbReference>
<protein>
    <recommendedName>
        <fullName evidence="6">Transcription antitermination protein NusB</fullName>
    </recommendedName>
    <alternativeName>
        <fullName evidence="6">Antitermination factor NusB</fullName>
    </alternativeName>
</protein>
<organism evidence="9 10">
    <name type="scientific">Roseomonas acroporae</name>
    <dbReference type="NCBI Taxonomy" id="2937791"/>
    <lineage>
        <taxon>Bacteria</taxon>
        <taxon>Pseudomonadati</taxon>
        <taxon>Pseudomonadota</taxon>
        <taxon>Alphaproteobacteria</taxon>
        <taxon>Acetobacterales</taxon>
        <taxon>Roseomonadaceae</taxon>
        <taxon>Roseomonas</taxon>
    </lineage>
</organism>
<keyword evidence="2 6" id="KW-0889">Transcription antitermination</keyword>
<dbReference type="PANTHER" id="PTHR11078">
    <property type="entry name" value="N UTILIZATION SUBSTANCE PROTEIN B-RELATED"/>
    <property type="match status" value="1"/>
</dbReference>
<comment type="function">
    <text evidence="6">Involved in transcription antitermination. Required for transcription of ribosomal RNA (rRNA) genes. Binds specifically to the boxA antiterminator sequence of the ribosomal RNA (rrn) operons.</text>
</comment>
<feature type="domain" description="NusB/RsmB/TIM44" evidence="8">
    <location>
        <begin position="22"/>
        <end position="162"/>
    </location>
</feature>
<dbReference type="RefSeq" id="WP_248665967.1">
    <property type="nucleotide sequence ID" value="NZ_JALPRX010000019.1"/>
</dbReference>
<feature type="region of interest" description="Disordered" evidence="7">
    <location>
        <begin position="1"/>
        <end position="20"/>
    </location>
</feature>
<evidence type="ECO:0000256" key="6">
    <source>
        <dbReference type="HAMAP-Rule" id="MF_00073"/>
    </source>
</evidence>
<evidence type="ECO:0000313" key="9">
    <source>
        <dbReference type="EMBL" id="MCK8783845.1"/>
    </source>
</evidence>
<dbReference type="InterPro" id="IPR006027">
    <property type="entry name" value="NusB_RsmB_TIM44"/>
</dbReference>
<comment type="caution">
    <text evidence="9">The sequence shown here is derived from an EMBL/GenBank/DDBJ whole genome shotgun (WGS) entry which is preliminary data.</text>
</comment>
<gene>
    <name evidence="6 9" type="primary">nusB</name>
    <name evidence="9" type="ORF">M0638_05555</name>
</gene>
<evidence type="ECO:0000313" key="10">
    <source>
        <dbReference type="Proteomes" id="UP001139516"/>
    </source>
</evidence>
<dbReference type="HAMAP" id="MF_00073">
    <property type="entry name" value="NusB"/>
    <property type="match status" value="1"/>
</dbReference>
<dbReference type="InterPro" id="IPR011605">
    <property type="entry name" value="NusB_fam"/>
</dbReference>
<keyword evidence="4 6" id="KW-0805">Transcription regulation</keyword>
<dbReference type="Gene3D" id="1.10.940.10">
    <property type="entry name" value="NusB-like"/>
    <property type="match status" value="1"/>
</dbReference>
<dbReference type="SUPFAM" id="SSF48013">
    <property type="entry name" value="NusB-like"/>
    <property type="match status" value="1"/>
</dbReference>
<dbReference type="EMBL" id="JALPRX010000019">
    <property type="protein sequence ID" value="MCK8783845.1"/>
    <property type="molecule type" value="Genomic_DNA"/>
</dbReference>
<dbReference type="PANTHER" id="PTHR11078:SF3">
    <property type="entry name" value="ANTITERMINATION NUSB DOMAIN-CONTAINING PROTEIN"/>
    <property type="match status" value="1"/>
</dbReference>
<evidence type="ECO:0000259" key="8">
    <source>
        <dbReference type="Pfam" id="PF01029"/>
    </source>
</evidence>
<dbReference type="NCBIfam" id="TIGR01951">
    <property type="entry name" value="nusB"/>
    <property type="match status" value="1"/>
</dbReference>
<dbReference type="GO" id="GO:0006353">
    <property type="term" value="P:DNA-templated transcription termination"/>
    <property type="evidence" value="ECO:0007669"/>
    <property type="project" value="UniProtKB-UniRule"/>
</dbReference>
<sequence length="179" mass="19257">MNKLPEKAGAARPQRGRPRTGARFAAVQALFQSDHGGESAETVIDQFVRHRIGDVLDGRAGDGFEDGRVPEADVPLFVAIVRAAAKNAETLDPIIARHLAKGWPLERLDPVLRALLRAAAAELWGGGEPPARVVITEYLDIAHGFFSGDEPRFASGVLDALAHTLRPEEFAARAAQPAR</sequence>
<evidence type="ECO:0000256" key="7">
    <source>
        <dbReference type="SAM" id="MobiDB-lite"/>
    </source>
</evidence>
<evidence type="ECO:0000256" key="1">
    <source>
        <dbReference type="ARBA" id="ARBA00005952"/>
    </source>
</evidence>
<keyword evidence="10" id="KW-1185">Reference proteome</keyword>
<proteinExistence type="inferred from homology"/>
<comment type="similarity">
    <text evidence="1 6">Belongs to the NusB family.</text>
</comment>
<keyword evidence="3 6" id="KW-0694">RNA-binding</keyword>
<keyword evidence="5 6" id="KW-0804">Transcription</keyword>
<reference evidence="9" key="1">
    <citation type="submission" date="2022-04" db="EMBL/GenBank/DDBJ databases">
        <title>Roseomonas acroporae sp. nov., isolated from coral Acropora digitifera.</title>
        <authorList>
            <person name="Sun H."/>
        </authorList>
    </citation>
    <scope>NUCLEOTIDE SEQUENCE</scope>
    <source>
        <strain evidence="9">NAR14</strain>
    </source>
</reference>
<dbReference type="GO" id="GO:0003723">
    <property type="term" value="F:RNA binding"/>
    <property type="evidence" value="ECO:0007669"/>
    <property type="project" value="UniProtKB-UniRule"/>
</dbReference>
<dbReference type="InterPro" id="IPR035926">
    <property type="entry name" value="NusB-like_sf"/>
</dbReference>
<dbReference type="GO" id="GO:0031564">
    <property type="term" value="P:transcription antitermination"/>
    <property type="evidence" value="ECO:0007669"/>
    <property type="project" value="UniProtKB-KW"/>
</dbReference>
<evidence type="ECO:0000256" key="5">
    <source>
        <dbReference type="ARBA" id="ARBA00023163"/>
    </source>
</evidence>
<accession>A0A9X1Y7V9</accession>
<dbReference type="AlphaFoldDB" id="A0A9X1Y7V9"/>